<dbReference type="Proteomes" id="UP001247620">
    <property type="component" value="Unassembled WGS sequence"/>
</dbReference>
<evidence type="ECO:0000313" key="4">
    <source>
        <dbReference type="EMBL" id="MDR6942939.1"/>
    </source>
</evidence>
<evidence type="ECO:0000256" key="1">
    <source>
        <dbReference type="ARBA" id="ARBA00022737"/>
    </source>
</evidence>
<organism evidence="4 5">
    <name type="scientific">Mucilaginibacter pocheonensis</name>
    <dbReference type="NCBI Taxonomy" id="398050"/>
    <lineage>
        <taxon>Bacteria</taxon>
        <taxon>Pseudomonadati</taxon>
        <taxon>Bacteroidota</taxon>
        <taxon>Sphingobacteriia</taxon>
        <taxon>Sphingobacteriales</taxon>
        <taxon>Sphingobacteriaceae</taxon>
        <taxon>Mucilaginibacter</taxon>
    </lineage>
</organism>
<keyword evidence="1" id="KW-0677">Repeat</keyword>
<evidence type="ECO:0000256" key="2">
    <source>
        <dbReference type="PROSITE-ProRule" id="PRU00504"/>
    </source>
</evidence>
<accession>A0ABU1TC17</accession>
<feature type="chain" id="PRO_5045646064" description="SMP-30/Gluconolactonase/LRE-like region domain-containing protein" evidence="3">
    <location>
        <begin position="21"/>
        <end position="353"/>
    </location>
</feature>
<evidence type="ECO:0000313" key="5">
    <source>
        <dbReference type="Proteomes" id="UP001247620"/>
    </source>
</evidence>
<proteinExistence type="predicted"/>
<dbReference type="SUPFAM" id="SSF63829">
    <property type="entry name" value="Calcium-dependent phosphotriesterase"/>
    <property type="match status" value="1"/>
</dbReference>
<gene>
    <name evidence="4" type="ORF">J2W55_002792</name>
</gene>
<dbReference type="RefSeq" id="WP_310096521.1">
    <property type="nucleotide sequence ID" value="NZ_JAVDUU010000003.1"/>
</dbReference>
<feature type="signal peptide" evidence="3">
    <location>
        <begin position="1"/>
        <end position="20"/>
    </location>
</feature>
<keyword evidence="3" id="KW-0732">Signal</keyword>
<dbReference type="PROSITE" id="PS51257">
    <property type="entry name" value="PROKAR_LIPOPROTEIN"/>
    <property type="match status" value="1"/>
</dbReference>
<evidence type="ECO:0000256" key="3">
    <source>
        <dbReference type="SAM" id="SignalP"/>
    </source>
</evidence>
<dbReference type="InterPro" id="IPR001258">
    <property type="entry name" value="NHL_repeat"/>
</dbReference>
<sequence>MKCKICYLFICGMVFLQMLAGCKKDSLQTPPSAIDIQKNSMENRSVALADSSGYTVSTIVSNGPGLRAICTADDGTIYSAATDDNKIYKISSQGVLTLIASFPPKIYPLGLKLAANGYLYSILDSSKFYRILKMTTTGVIVAKMAIHNVKVHTPSDLAVGDDGTIYIADAGDQRIVAITPDGKSGSVLAGRAGFHQVVDGKGDKAGLDGLVSIKFLKDGYLVASEQFASYTGLRKITRDGNVTTIFSLSGDAQRQSYISDFSASHRDKNMKVTAKENFFLQMTTFTPGEIRNNIVHLSDKNVMTNITGENAEGITNGPGENARFANFFGMAIYGTTLYISCGSVDNLRKIIKN</sequence>
<protein>
    <recommendedName>
        <fullName evidence="6">SMP-30/Gluconolactonase/LRE-like region domain-containing protein</fullName>
    </recommendedName>
</protein>
<dbReference type="InterPro" id="IPR011042">
    <property type="entry name" value="6-blade_b-propeller_TolB-like"/>
</dbReference>
<keyword evidence="5" id="KW-1185">Reference proteome</keyword>
<dbReference type="Pfam" id="PF01436">
    <property type="entry name" value="NHL"/>
    <property type="match status" value="1"/>
</dbReference>
<comment type="caution">
    <text evidence="4">The sequence shown here is derived from an EMBL/GenBank/DDBJ whole genome shotgun (WGS) entry which is preliminary data.</text>
</comment>
<reference evidence="4 5" key="1">
    <citation type="submission" date="2023-07" db="EMBL/GenBank/DDBJ databases">
        <title>Sorghum-associated microbial communities from plants grown in Nebraska, USA.</title>
        <authorList>
            <person name="Schachtman D."/>
        </authorList>
    </citation>
    <scope>NUCLEOTIDE SEQUENCE [LARGE SCALE GENOMIC DNA]</scope>
    <source>
        <strain evidence="4 5">3262</strain>
    </source>
</reference>
<feature type="repeat" description="NHL" evidence="2">
    <location>
        <begin position="154"/>
        <end position="181"/>
    </location>
</feature>
<evidence type="ECO:0008006" key="6">
    <source>
        <dbReference type="Google" id="ProtNLM"/>
    </source>
</evidence>
<name>A0ABU1TC17_9SPHI</name>
<dbReference type="PROSITE" id="PS51125">
    <property type="entry name" value="NHL"/>
    <property type="match status" value="1"/>
</dbReference>
<dbReference type="Gene3D" id="2.120.10.30">
    <property type="entry name" value="TolB, C-terminal domain"/>
    <property type="match status" value="1"/>
</dbReference>
<dbReference type="EMBL" id="JAVDUU010000003">
    <property type="protein sequence ID" value="MDR6942939.1"/>
    <property type="molecule type" value="Genomic_DNA"/>
</dbReference>